<gene>
    <name evidence="3" type="primary">tssA</name>
    <name evidence="3" type="ORF">CDG60_12630</name>
</gene>
<dbReference type="InterPro" id="IPR010657">
    <property type="entry name" value="ImpA_N"/>
</dbReference>
<sequence>MILNIENLLLPVAETSPCGDELSFSNEFHEIKKARTQDDPLLEQGEWIQEPKQANWSLVADQSILLFKERTKDIRLLNWLTEALSHLYGFEGLAQGLMLSCRTLELYWQEIHPIIEDEDIDQRLGLIQGMIQQIIPLLKLIPLSQTPSIYTLLEYENILYAQNTSRKNIDSVPSDETERLVQFEKIMAATPTEYRIQNLHLLDQITVTWKNLRTVLDLFMGVDAPSFSSIDSQLSELQKTLRKVYKQDELLHIPFPKEANSPVQSSDFSPPTDPEANSRSSSMTASFQPDHAADHLHNRTEAIRILQRISDYFQHHEPHSPVSYMLNRTIKWSQMPLHEWLNQVIKNDQPLESIHELLGIQQNTDK</sequence>
<protein>
    <submittedName>
        <fullName evidence="3">Type VI secretion system protein TssA</fullName>
    </submittedName>
</protein>
<evidence type="ECO:0000256" key="1">
    <source>
        <dbReference type="SAM" id="MobiDB-lite"/>
    </source>
</evidence>
<dbReference type="Pfam" id="PF06812">
    <property type="entry name" value="ImpA_N"/>
    <property type="match status" value="1"/>
</dbReference>
<dbReference type="NCBIfam" id="TIGR03363">
    <property type="entry name" value="VI_chp_8"/>
    <property type="match status" value="1"/>
</dbReference>
<dbReference type="Proteomes" id="UP000263753">
    <property type="component" value="Chromosome"/>
</dbReference>
<reference evidence="4" key="1">
    <citation type="submission" date="2018-09" db="EMBL/GenBank/DDBJ databases">
        <title>The complete genome of Acinetobacter sp. strain WCHAc010005.</title>
        <authorList>
            <person name="Hu Y."/>
            <person name="Long H."/>
            <person name="Feng Y."/>
            <person name="Zong Z."/>
        </authorList>
    </citation>
    <scope>NUCLEOTIDE SEQUENCE [LARGE SCALE GENOMIC DNA]</scope>
    <source>
        <strain evidence="4">WCHAc010005</strain>
    </source>
</reference>
<dbReference type="EMBL" id="CP032134">
    <property type="protein sequence ID" value="AXY58480.1"/>
    <property type="molecule type" value="Genomic_DNA"/>
</dbReference>
<dbReference type="InterPro" id="IPR017740">
    <property type="entry name" value="TssA-like"/>
</dbReference>
<feature type="domain" description="ImpA N-terminal" evidence="2">
    <location>
        <begin position="10"/>
        <end position="130"/>
    </location>
</feature>
<accession>A0A3B7LZU3</accession>
<proteinExistence type="predicted"/>
<feature type="region of interest" description="Disordered" evidence="1">
    <location>
        <begin position="256"/>
        <end position="288"/>
    </location>
</feature>
<name>A0A3B7LZU3_9GAMM</name>
<evidence type="ECO:0000259" key="2">
    <source>
        <dbReference type="Pfam" id="PF06812"/>
    </source>
</evidence>
<dbReference type="PANTHER" id="PTHR37951:SF1">
    <property type="entry name" value="TYPE VI SECRETION SYSTEM COMPONENT TSSA1"/>
    <property type="match status" value="1"/>
</dbReference>
<feature type="compositionally biased region" description="Polar residues" evidence="1">
    <location>
        <begin position="261"/>
        <end position="287"/>
    </location>
</feature>
<dbReference type="PANTHER" id="PTHR37951">
    <property type="entry name" value="CYTOPLASMIC PROTEIN-RELATED"/>
    <property type="match status" value="1"/>
</dbReference>
<organism evidence="3 4">
    <name type="scientific">Acinetobacter chinensis</name>
    <dbReference type="NCBI Taxonomy" id="2004650"/>
    <lineage>
        <taxon>Bacteria</taxon>
        <taxon>Pseudomonadati</taxon>
        <taxon>Pseudomonadota</taxon>
        <taxon>Gammaproteobacteria</taxon>
        <taxon>Moraxellales</taxon>
        <taxon>Moraxellaceae</taxon>
        <taxon>Acinetobacter</taxon>
    </lineage>
</organism>
<evidence type="ECO:0000313" key="3">
    <source>
        <dbReference type="EMBL" id="AXY58480.1"/>
    </source>
</evidence>
<dbReference type="AlphaFoldDB" id="A0A3B7LZU3"/>
<dbReference type="KEGG" id="achi:CDG60_12630"/>
<evidence type="ECO:0000313" key="4">
    <source>
        <dbReference type="Proteomes" id="UP000263753"/>
    </source>
</evidence>